<name>Q2FLX4_METHJ</name>
<accession>Q2FLX4</accession>
<sequence length="352" mass="39206">MIKVDIEGQSADPKAIVGMMDPSARLYASWIPQHLQSLKEFYLDGPGHGREVSHYSDLGEGKEDTSVLAEIPVRSIRTGNNFYPDAETTSMNYPVLLFFMTALMVQVSIADMSDSEHYVTHCLSFRQAILGSLIDIDEQAATILLKLANPGIRSDDITPLLSSITSDNPAIMFAALISSDGIISHISDDSYTSLIGTHIPYDFPHDQRRPFIFNQSVYEIPFGTGHITSSGRDVIWLVRTGQGIEHLMIHLNDENFGEVAAKRAGLNPDVFAVLMDSDGNVLWCSDYDELNSVPPDNVLTEFPTFRDVKDLVRYTWTGRTVYDVWNSKGIVRTGVWSAVQVYDQVYRVFVAG</sequence>
<keyword evidence="2" id="KW-1185">Reference proteome</keyword>
<dbReference type="GeneID" id="3924093"/>
<evidence type="ECO:0000313" key="1">
    <source>
        <dbReference type="EMBL" id="ABD41165.1"/>
    </source>
</evidence>
<dbReference type="EMBL" id="CP000254">
    <property type="protein sequence ID" value="ABD41165.1"/>
    <property type="molecule type" value="Genomic_DNA"/>
</dbReference>
<organism evidence="1 2">
    <name type="scientific">Methanospirillum hungatei JF-1 (strain ATCC 27890 / DSM 864 / NBRC 100397 / JF-1)</name>
    <dbReference type="NCBI Taxonomy" id="323259"/>
    <lineage>
        <taxon>Archaea</taxon>
        <taxon>Methanobacteriati</taxon>
        <taxon>Methanobacteriota</taxon>
        <taxon>Stenosarchaea group</taxon>
        <taxon>Methanomicrobia</taxon>
        <taxon>Methanomicrobiales</taxon>
        <taxon>Methanospirillaceae</taxon>
        <taxon>Methanospirillum</taxon>
    </lineage>
</organism>
<dbReference type="HOGENOM" id="CLU_786684_0_0_2"/>
<proteinExistence type="predicted"/>
<dbReference type="STRING" id="323259.Mhun_1430"/>
<protein>
    <submittedName>
        <fullName evidence="1">Uncharacterized protein</fullName>
    </submittedName>
</protein>
<dbReference type="KEGG" id="mhu:Mhun_1430"/>
<dbReference type="InParanoid" id="Q2FLX4"/>
<reference evidence="2" key="1">
    <citation type="journal article" date="2016" name="Stand. Genomic Sci.">
        <title>Complete genome sequence of Methanospirillum hungatei type strain JF1.</title>
        <authorList>
            <person name="Gunsalus R.P."/>
            <person name="Cook L.E."/>
            <person name="Crable B."/>
            <person name="Rohlin L."/>
            <person name="McDonald E."/>
            <person name="Mouttaki H."/>
            <person name="Sieber J.R."/>
            <person name="Poweleit N."/>
            <person name="Zhou H."/>
            <person name="Lapidus A.L."/>
            <person name="Daligault H.E."/>
            <person name="Land M."/>
            <person name="Gilna P."/>
            <person name="Ivanova N."/>
            <person name="Kyrpides N."/>
            <person name="Culley D.E."/>
            <person name="McInerney M.J."/>
        </authorList>
    </citation>
    <scope>NUCLEOTIDE SEQUENCE [LARGE SCALE GENOMIC DNA]</scope>
    <source>
        <strain evidence="2">ATCC 27890 / DSM 864 / NBRC 100397 / JF-1</strain>
    </source>
</reference>
<dbReference type="eggNOG" id="arCOG03644">
    <property type="taxonomic scope" value="Archaea"/>
</dbReference>
<evidence type="ECO:0000313" key="2">
    <source>
        <dbReference type="Proteomes" id="UP000001941"/>
    </source>
</evidence>
<dbReference type="EnsemblBacteria" id="ABD41165">
    <property type="protein sequence ID" value="ABD41165"/>
    <property type="gene ID" value="Mhun_1430"/>
</dbReference>
<dbReference type="AlphaFoldDB" id="Q2FLX4"/>
<gene>
    <name evidence="1" type="ordered locus">Mhun_1430</name>
</gene>
<dbReference type="OrthoDB" id="118072at2157"/>
<dbReference type="RefSeq" id="WP_011448434.1">
    <property type="nucleotide sequence ID" value="NC_007796.1"/>
</dbReference>
<dbReference type="Proteomes" id="UP000001941">
    <property type="component" value="Chromosome"/>
</dbReference>